<dbReference type="Proteomes" id="UP001642260">
    <property type="component" value="Unassembled WGS sequence"/>
</dbReference>
<organism evidence="1 2">
    <name type="scientific">Eruca vesicaria subsp. sativa</name>
    <name type="common">Garden rocket</name>
    <name type="synonym">Eruca sativa</name>
    <dbReference type="NCBI Taxonomy" id="29727"/>
    <lineage>
        <taxon>Eukaryota</taxon>
        <taxon>Viridiplantae</taxon>
        <taxon>Streptophyta</taxon>
        <taxon>Embryophyta</taxon>
        <taxon>Tracheophyta</taxon>
        <taxon>Spermatophyta</taxon>
        <taxon>Magnoliopsida</taxon>
        <taxon>eudicotyledons</taxon>
        <taxon>Gunneridae</taxon>
        <taxon>Pentapetalae</taxon>
        <taxon>rosids</taxon>
        <taxon>malvids</taxon>
        <taxon>Brassicales</taxon>
        <taxon>Brassicaceae</taxon>
        <taxon>Brassiceae</taxon>
        <taxon>Eruca</taxon>
    </lineage>
</organism>
<proteinExistence type="predicted"/>
<feature type="non-terminal residue" evidence="1">
    <location>
        <position position="1"/>
    </location>
</feature>
<reference evidence="1 2" key="1">
    <citation type="submission" date="2022-03" db="EMBL/GenBank/DDBJ databases">
        <authorList>
            <person name="Macdonald S."/>
            <person name="Ahmed S."/>
            <person name="Newling K."/>
        </authorList>
    </citation>
    <scope>NUCLEOTIDE SEQUENCE [LARGE SCALE GENOMIC DNA]</scope>
</reference>
<evidence type="ECO:0000313" key="2">
    <source>
        <dbReference type="Proteomes" id="UP001642260"/>
    </source>
</evidence>
<comment type="caution">
    <text evidence="1">The sequence shown here is derived from an EMBL/GenBank/DDBJ whole genome shotgun (WGS) entry which is preliminary data.</text>
</comment>
<name>A0ABC8KRL5_ERUVS</name>
<keyword evidence="2" id="KW-1185">Reference proteome</keyword>
<dbReference type="AlphaFoldDB" id="A0ABC8KRL5"/>
<gene>
    <name evidence="1" type="ORF">ERUC_LOCUS24062</name>
</gene>
<dbReference type="EMBL" id="CAKOAT010244932">
    <property type="protein sequence ID" value="CAH8358306.1"/>
    <property type="molecule type" value="Genomic_DNA"/>
</dbReference>
<protein>
    <submittedName>
        <fullName evidence="1">Uncharacterized protein</fullName>
    </submittedName>
</protein>
<evidence type="ECO:0000313" key="1">
    <source>
        <dbReference type="EMBL" id="CAH8358306.1"/>
    </source>
</evidence>
<accession>A0ABC8KRL5</accession>
<sequence length="72" mass="8429">TLSTRSLFVQAARTRRSGGEAAKRPNMESCKQRINTHKRPFLLNVFFYRKFIHPKVMHRPTRKLNSVSITNT</sequence>